<reference evidence="2 3" key="1">
    <citation type="journal article" date="2018" name="Front. Plant Sci.">
        <title>Red Clover (Trifolium pratense) and Zigzag Clover (T. medium) - A Picture of Genomic Similarities and Differences.</title>
        <authorList>
            <person name="Dluhosova J."/>
            <person name="Istvanek J."/>
            <person name="Nedelnik J."/>
            <person name="Repkova J."/>
        </authorList>
    </citation>
    <scope>NUCLEOTIDE SEQUENCE [LARGE SCALE GENOMIC DNA]</scope>
    <source>
        <strain evidence="3">cv. 10/8</strain>
        <tissue evidence="2">Leaf</tissue>
    </source>
</reference>
<accession>A0A392PXJ2</accession>
<dbReference type="EMBL" id="LXQA010102666">
    <property type="protein sequence ID" value="MCI16833.1"/>
    <property type="molecule type" value="Genomic_DNA"/>
</dbReference>
<organism evidence="2 3">
    <name type="scientific">Trifolium medium</name>
    <dbReference type="NCBI Taxonomy" id="97028"/>
    <lineage>
        <taxon>Eukaryota</taxon>
        <taxon>Viridiplantae</taxon>
        <taxon>Streptophyta</taxon>
        <taxon>Embryophyta</taxon>
        <taxon>Tracheophyta</taxon>
        <taxon>Spermatophyta</taxon>
        <taxon>Magnoliopsida</taxon>
        <taxon>eudicotyledons</taxon>
        <taxon>Gunneridae</taxon>
        <taxon>Pentapetalae</taxon>
        <taxon>rosids</taxon>
        <taxon>fabids</taxon>
        <taxon>Fabales</taxon>
        <taxon>Fabaceae</taxon>
        <taxon>Papilionoideae</taxon>
        <taxon>50 kb inversion clade</taxon>
        <taxon>NPAAA clade</taxon>
        <taxon>Hologalegina</taxon>
        <taxon>IRL clade</taxon>
        <taxon>Trifolieae</taxon>
        <taxon>Trifolium</taxon>
    </lineage>
</organism>
<dbReference type="Proteomes" id="UP000265520">
    <property type="component" value="Unassembled WGS sequence"/>
</dbReference>
<name>A0A392PXJ2_9FABA</name>
<evidence type="ECO:0000259" key="1">
    <source>
        <dbReference type="Pfam" id="PF20167"/>
    </source>
</evidence>
<feature type="domain" description="Putative plant transposon protein" evidence="1">
    <location>
        <begin position="59"/>
        <end position="184"/>
    </location>
</feature>
<evidence type="ECO:0000313" key="3">
    <source>
        <dbReference type="Proteomes" id="UP000265520"/>
    </source>
</evidence>
<sequence>MAPKRLRRAGSSSDPYRFLDANKKEHYKLIKTKGVVQERSIDFPNITFLPRMQEIAEGYEWMNLNNMIDNCNISWVEEFYANALGRPDDDYTSYVHGVEINYAPDVIDTIFGFRQEEHCWVRQRRETARTDAEYTEMLQTLALPGRDWRYTNHGVRSHLQITDTMPVAKGWAKWLVHNFESCSN</sequence>
<feature type="non-terminal residue" evidence="2">
    <location>
        <position position="184"/>
    </location>
</feature>
<proteinExistence type="predicted"/>
<dbReference type="AlphaFoldDB" id="A0A392PXJ2"/>
<dbReference type="Pfam" id="PF20167">
    <property type="entry name" value="Transposase_32"/>
    <property type="match status" value="1"/>
</dbReference>
<comment type="caution">
    <text evidence="2">The sequence shown here is derived from an EMBL/GenBank/DDBJ whole genome shotgun (WGS) entry which is preliminary data.</text>
</comment>
<dbReference type="InterPro" id="IPR046796">
    <property type="entry name" value="Transposase_32_dom"/>
</dbReference>
<keyword evidence="3" id="KW-1185">Reference proteome</keyword>
<protein>
    <recommendedName>
        <fullName evidence="1">Putative plant transposon protein domain-containing protein</fullName>
    </recommendedName>
</protein>
<evidence type="ECO:0000313" key="2">
    <source>
        <dbReference type="EMBL" id="MCI16833.1"/>
    </source>
</evidence>